<reference evidence="1 2" key="1">
    <citation type="submission" date="2017-07" db="EMBL/GenBank/DDBJ databases">
        <title>Draft Genome Sequences of Select Purple Nonsulfur Bacteria.</title>
        <authorList>
            <person name="Lasarre B."/>
            <person name="Mckinlay J.B."/>
        </authorList>
    </citation>
    <scope>NUCLEOTIDE SEQUENCE [LARGE SCALE GENOMIC DNA]</scope>
    <source>
        <strain evidence="1 2">DSM 5909</strain>
    </source>
</reference>
<keyword evidence="2" id="KW-1185">Reference proteome</keyword>
<accession>A0A327L7T2</accession>
<gene>
    <name evidence="1" type="ORF">CH341_00010</name>
</gene>
<dbReference type="EMBL" id="NPEX01000001">
    <property type="protein sequence ID" value="RAI46125.1"/>
    <property type="molecule type" value="Genomic_DNA"/>
</dbReference>
<dbReference type="OrthoDB" id="8265283at2"/>
<evidence type="ECO:0000313" key="2">
    <source>
        <dbReference type="Proteomes" id="UP000249130"/>
    </source>
</evidence>
<dbReference type="Proteomes" id="UP000249130">
    <property type="component" value="Unassembled WGS sequence"/>
</dbReference>
<proteinExistence type="predicted"/>
<evidence type="ECO:0000313" key="1">
    <source>
        <dbReference type="EMBL" id="RAI46125.1"/>
    </source>
</evidence>
<dbReference type="AlphaFoldDB" id="A0A327L7T2"/>
<protein>
    <submittedName>
        <fullName evidence="1">Uncharacterized protein</fullName>
    </submittedName>
</protein>
<dbReference type="RefSeq" id="WP_111416985.1">
    <property type="nucleotide sequence ID" value="NZ_NPEX01000001.1"/>
</dbReference>
<sequence>MSHNGGDEVQAETFDRLSDRVGKLLEQFGRHDSLLEMGDYSIYGDYWGFPQVKVTVESLELLRPDIVERLQRIVADFPGWEIVVAVAVPEHISDWPDMGLYIRPNEIIDGLQRRYFPAEYQTIEYAGSRRGTEQD</sequence>
<comment type="caution">
    <text evidence="1">The sequence shown here is derived from an EMBL/GenBank/DDBJ whole genome shotgun (WGS) entry which is preliminary data.</text>
</comment>
<organism evidence="1 2">
    <name type="scientific">Rhodoplanes roseus</name>
    <dbReference type="NCBI Taxonomy" id="29409"/>
    <lineage>
        <taxon>Bacteria</taxon>
        <taxon>Pseudomonadati</taxon>
        <taxon>Pseudomonadota</taxon>
        <taxon>Alphaproteobacteria</taxon>
        <taxon>Hyphomicrobiales</taxon>
        <taxon>Nitrobacteraceae</taxon>
        <taxon>Rhodoplanes</taxon>
    </lineage>
</organism>
<name>A0A327L7T2_9BRAD</name>